<reference evidence="2 3" key="1">
    <citation type="journal article" date="2014" name="PLoS Genet.">
        <title>Analysis of the Phlebiopsis gigantea genome, transcriptome and secretome provides insight into its pioneer colonization strategies of wood.</title>
        <authorList>
            <person name="Hori C."/>
            <person name="Ishida T."/>
            <person name="Igarashi K."/>
            <person name="Samejima M."/>
            <person name="Suzuki H."/>
            <person name="Master E."/>
            <person name="Ferreira P."/>
            <person name="Ruiz-Duenas F.J."/>
            <person name="Held B."/>
            <person name="Canessa P."/>
            <person name="Larrondo L.F."/>
            <person name="Schmoll M."/>
            <person name="Druzhinina I.S."/>
            <person name="Kubicek C.P."/>
            <person name="Gaskell J.A."/>
            <person name="Kersten P."/>
            <person name="St John F."/>
            <person name="Glasner J."/>
            <person name="Sabat G."/>
            <person name="Splinter BonDurant S."/>
            <person name="Syed K."/>
            <person name="Yadav J."/>
            <person name="Mgbeahuruike A.C."/>
            <person name="Kovalchuk A."/>
            <person name="Asiegbu F.O."/>
            <person name="Lackner G."/>
            <person name="Hoffmeister D."/>
            <person name="Rencoret J."/>
            <person name="Gutierrez A."/>
            <person name="Sun H."/>
            <person name="Lindquist E."/>
            <person name="Barry K."/>
            <person name="Riley R."/>
            <person name="Grigoriev I.V."/>
            <person name="Henrissat B."/>
            <person name="Kues U."/>
            <person name="Berka R.M."/>
            <person name="Martinez A.T."/>
            <person name="Covert S.F."/>
            <person name="Blanchette R.A."/>
            <person name="Cullen D."/>
        </authorList>
    </citation>
    <scope>NUCLEOTIDE SEQUENCE [LARGE SCALE GENOMIC DNA]</scope>
    <source>
        <strain evidence="2 3">11061_1 CR5-6</strain>
    </source>
</reference>
<evidence type="ECO:0000313" key="2">
    <source>
        <dbReference type="EMBL" id="KIP04340.1"/>
    </source>
</evidence>
<organism evidence="2 3">
    <name type="scientific">Phlebiopsis gigantea (strain 11061_1 CR5-6)</name>
    <name type="common">White-rot fungus</name>
    <name type="synonym">Peniophora gigantea</name>
    <dbReference type="NCBI Taxonomy" id="745531"/>
    <lineage>
        <taxon>Eukaryota</taxon>
        <taxon>Fungi</taxon>
        <taxon>Dikarya</taxon>
        <taxon>Basidiomycota</taxon>
        <taxon>Agaricomycotina</taxon>
        <taxon>Agaricomycetes</taxon>
        <taxon>Polyporales</taxon>
        <taxon>Phanerochaetaceae</taxon>
        <taxon>Phlebiopsis</taxon>
    </lineage>
</organism>
<evidence type="ECO:0000313" key="3">
    <source>
        <dbReference type="Proteomes" id="UP000053257"/>
    </source>
</evidence>
<accession>A0A0C3S6W4</accession>
<keyword evidence="3" id="KW-1185">Reference proteome</keyword>
<sequence length="79" mass="8631">MSSSSSALVEALSQYLSYQHIGAGLTALVAYEYIITFDLEVDSVWNRRFHGYICATYISTLDNAAWSNNSMAGVTNNVG</sequence>
<dbReference type="InterPro" id="IPR045340">
    <property type="entry name" value="DUF6533"/>
</dbReference>
<name>A0A0C3S6W4_PHLG1</name>
<dbReference type="EMBL" id="KN840578">
    <property type="protein sequence ID" value="KIP04340.1"/>
    <property type="molecule type" value="Genomic_DNA"/>
</dbReference>
<dbReference type="OrthoDB" id="2756558at2759"/>
<evidence type="ECO:0000259" key="1">
    <source>
        <dbReference type="Pfam" id="PF20151"/>
    </source>
</evidence>
<gene>
    <name evidence="2" type="ORF">PHLGIDRAFT_200678</name>
</gene>
<dbReference type="Pfam" id="PF20151">
    <property type="entry name" value="DUF6533"/>
    <property type="match status" value="1"/>
</dbReference>
<feature type="domain" description="DUF6533" evidence="1">
    <location>
        <begin position="25"/>
        <end position="50"/>
    </location>
</feature>
<dbReference type="AlphaFoldDB" id="A0A0C3S6W4"/>
<proteinExistence type="predicted"/>
<dbReference type="Proteomes" id="UP000053257">
    <property type="component" value="Unassembled WGS sequence"/>
</dbReference>
<dbReference type="HOGENOM" id="CLU_2606817_0_0_1"/>
<protein>
    <recommendedName>
        <fullName evidence="1">DUF6533 domain-containing protein</fullName>
    </recommendedName>
</protein>